<evidence type="ECO:0000259" key="4">
    <source>
        <dbReference type="Pfam" id="PF00501"/>
    </source>
</evidence>
<sequence>MSNYSGAHICQCLSRLATVRLNSPVTIAGDRRKTGEQFVEGVLGLAGGLLELGLQNGDVVALCALNRFLSAHLFSDETFTHICLRYKMKSSQHNPLFQTQEMGDETFTHICLRNLGLLVVLGVCLCWLGFVVSDLYLEWLLAVAFVGGIAAPLNYRWSLEDARCAMDDVRPVMLVTDECSTYWYSKFQIDGMPYLRWLVYMNSPSDCSSKQFVLTVETLKKPALRSQPMNYFTATDGAAIICFTSGTTGRPKGATISHSSLVMQSLAKIAIVGYGEDDVYLHTAPLCHIGGISSAMAVLMAGGCHILIPKFEAKSAIAAIEQLHVTSFITVPAMMSDIISLIRTKEAWRGKESVRKILNGGGGLPVELVKDATKFFPRAKLLSAYGMTETCSSLTFLTLYDPTKDTLSHLSHITGDLNYSLVQQPGAVCVGKPAPHIELKIISGDSSRFGRILTRGPHVMVGYWGQVATKASNTSDEDWLDTGDIGTMDDCGNVWLVGRSKGRIKTGGENVYPEEVEAILSQHPGVSGIVVVGLPDTRLTEMVVACVQLRDNWRWSDSCFDPLTENKSRILSGDILLQLCREKHLTRFKIPKIFIVWRKQFPMTTTGKLRRDEVSREVMSFMQFLPSNL</sequence>
<evidence type="ECO:0000259" key="5">
    <source>
        <dbReference type="Pfam" id="PF13193"/>
    </source>
</evidence>
<keyword evidence="2" id="KW-0587">Phenylpropanoid metabolism</keyword>
<dbReference type="Pfam" id="PF13193">
    <property type="entry name" value="AMP-binding_C"/>
    <property type="match status" value="1"/>
</dbReference>
<dbReference type="Pfam" id="PF00501">
    <property type="entry name" value="AMP-binding"/>
    <property type="match status" value="1"/>
</dbReference>
<dbReference type="PROSITE" id="PS00455">
    <property type="entry name" value="AMP_BINDING"/>
    <property type="match status" value="1"/>
</dbReference>
<feature type="domain" description="AMP-binding enzyme C-terminal" evidence="5">
    <location>
        <begin position="515"/>
        <end position="608"/>
    </location>
</feature>
<evidence type="ECO:0000256" key="2">
    <source>
        <dbReference type="ARBA" id="ARBA00023051"/>
    </source>
</evidence>
<protein>
    <recommendedName>
        <fullName evidence="8">4-coumarate--CoA ligase</fullName>
    </recommendedName>
</protein>
<accession>A0AAV6HQ16</accession>
<keyword evidence="3" id="KW-0812">Transmembrane</keyword>
<dbReference type="InterPro" id="IPR000873">
    <property type="entry name" value="AMP-dep_synth/lig_dom"/>
</dbReference>
<proteinExistence type="predicted"/>
<dbReference type="InterPro" id="IPR042099">
    <property type="entry name" value="ANL_N_sf"/>
</dbReference>
<feature type="domain" description="AMP-dependent synthetase/ligase" evidence="4">
    <location>
        <begin position="136"/>
        <end position="464"/>
    </location>
</feature>
<comment type="pathway">
    <text evidence="1">Phytoalexin biosynthesis; 3,4',5-trihydroxystilbene biosynthesis; 3,4',5-trihydroxystilbene from trans-4-coumarate: step 1/2.</text>
</comment>
<dbReference type="InterPro" id="IPR045851">
    <property type="entry name" value="AMP-bd_C_sf"/>
</dbReference>
<evidence type="ECO:0000313" key="6">
    <source>
        <dbReference type="EMBL" id="KAG5515943.1"/>
    </source>
</evidence>
<dbReference type="PANTHER" id="PTHR43201:SF32">
    <property type="entry name" value="2-SUCCINYLBENZOATE--COA LIGASE, CHLOROPLASTIC_PEROXISOMAL"/>
    <property type="match status" value="1"/>
</dbReference>
<keyword evidence="3" id="KW-0472">Membrane</keyword>
<comment type="caution">
    <text evidence="6">The sequence shown here is derived from an EMBL/GenBank/DDBJ whole genome shotgun (WGS) entry which is preliminary data.</text>
</comment>
<dbReference type="EMBL" id="JACTNZ010000013">
    <property type="protein sequence ID" value="KAG5515943.1"/>
    <property type="molecule type" value="Genomic_DNA"/>
</dbReference>
<dbReference type="InterPro" id="IPR025110">
    <property type="entry name" value="AMP-bd_C"/>
</dbReference>
<dbReference type="GO" id="GO:0006631">
    <property type="term" value="P:fatty acid metabolic process"/>
    <property type="evidence" value="ECO:0007669"/>
    <property type="project" value="TreeGrafter"/>
</dbReference>
<organism evidence="6 7">
    <name type="scientific">Rhododendron griersonianum</name>
    <dbReference type="NCBI Taxonomy" id="479676"/>
    <lineage>
        <taxon>Eukaryota</taxon>
        <taxon>Viridiplantae</taxon>
        <taxon>Streptophyta</taxon>
        <taxon>Embryophyta</taxon>
        <taxon>Tracheophyta</taxon>
        <taxon>Spermatophyta</taxon>
        <taxon>Magnoliopsida</taxon>
        <taxon>eudicotyledons</taxon>
        <taxon>Gunneridae</taxon>
        <taxon>Pentapetalae</taxon>
        <taxon>asterids</taxon>
        <taxon>Ericales</taxon>
        <taxon>Ericaceae</taxon>
        <taxon>Ericoideae</taxon>
        <taxon>Rhodoreae</taxon>
        <taxon>Rhododendron</taxon>
    </lineage>
</organism>
<evidence type="ECO:0000256" key="1">
    <source>
        <dbReference type="ARBA" id="ARBA00004930"/>
    </source>
</evidence>
<dbReference type="Gene3D" id="3.30.300.30">
    <property type="match status" value="1"/>
</dbReference>
<gene>
    <name evidence="6" type="ORF">RHGRI_036845</name>
</gene>
<name>A0AAV6HQ16_9ERIC</name>
<dbReference type="PANTHER" id="PTHR43201">
    <property type="entry name" value="ACYL-COA SYNTHETASE"/>
    <property type="match status" value="1"/>
</dbReference>
<evidence type="ECO:0000256" key="3">
    <source>
        <dbReference type="SAM" id="Phobius"/>
    </source>
</evidence>
<dbReference type="Gene3D" id="3.40.50.12780">
    <property type="entry name" value="N-terminal domain of ligase-like"/>
    <property type="match status" value="1"/>
</dbReference>
<dbReference type="GO" id="GO:0031956">
    <property type="term" value="F:medium-chain fatty acid-CoA ligase activity"/>
    <property type="evidence" value="ECO:0007669"/>
    <property type="project" value="TreeGrafter"/>
</dbReference>
<dbReference type="AlphaFoldDB" id="A0AAV6HQ16"/>
<dbReference type="Proteomes" id="UP000823749">
    <property type="component" value="Chromosome 13"/>
</dbReference>
<evidence type="ECO:0000313" key="7">
    <source>
        <dbReference type="Proteomes" id="UP000823749"/>
    </source>
</evidence>
<dbReference type="SUPFAM" id="SSF56801">
    <property type="entry name" value="Acetyl-CoA synthetase-like"/>
    <property type="match status" value="2"/>
</dbReference>
<feature type="transmembrane region" description="Helical" evidence="3">
    <location>
        <begin position="110"/>
        <end position="130"/>
    </location>
</feature>
<dbReference type="InterPro" id="IPR020845">
    <property type="entry name" value="AMP-binding_CS"/>
</dbReference>
<dbReference type="CDD" id="cd04433">
    <property type="entry name" value="AFD_class_I"/>
    <property type="match status" value="1"/>
</dbReference>
<dbReference type="GO" id="GO:0009698">
    <property type="term" value="P:phenylpropanoid metabolic process"/>
    <property type="evidence" value="ECO:0007669"/>
    <property type="project" value="UniProtKB-KW"/>
</dbReference>
<evidence type="ECO:0008006" key="8">
    <source>
        <dbReference type="Google" id="ProtNLM"/>
    </source>
</evidence>
<keyword evidence="7" id="KW-1185">Reference proteome</keyword>
<keyword evidence="3" id="KW-1133">Transmembrane helix</keyword>
<reference evidence="6 7" key="1">
    <citation type="submission" date="2020-08" db="EMBL/GenBank/DDBJ databases">
        <title>Plant Genome Project.</title>
        <authorList>
            <person name="Zhang R.-G."/>
        </authorList>
    </citation>
    <scope>NUCLEOTIDE SEQUENCE [LARGE SCALE GENOMIC DNA]</scope>
    <source>
        <strain evidence="6">WSP0</strain>
        <tissue evidence="6">Leaf</tissue>
    </source>
</reference>